<keyword evidence="9" id="KW-0547">Nucleotide-binding</keyword>
<keyword evidence="3 7" id="KW-0819">tRNA processing</keyword>
<comment type="function">
    <text evidence="7">Catalyzes the synthesis of dihydrouridine, a modified base found in the D-loop of most tRNAs.</text>
</comment>
<dbReference type="InParanoid" id="A9UNJ4"/>
<dbReference type="FunCoup" id="A9UNJ4">
    <property type="interactions" value="893"/>
</dbReference>
<dbReference type="Gene3D" id="3.20.20.70">
    <property type="entry name" value="Aldolase class I"/>
    <property type="match status" value="1"/>
</dbReference>
<dbReference type="eggNOG" id="KOG2335">
    <property type="taxonomic scope" value="Eukaryota"/>
</dbReference>
<comment type="similarity">
    <text evidence="7">Belongs to the dus family.</text>
</comment>
<dbReference type="RefSeq" id="XP_001742467.1">
    <property type="nucleotide sequence ID" value="XM_001742415.1"/>
</dbReference>
<sequence length="291" mass="32758">MNFFWRLPTPRLVVAPMVDQSELAWRMLCRRKGAVLCYTPMFNSKVFVRDASYRKRMFKAIEGDRPLVVQFCGDDAATLLEAAKHVEPYCDAISLNCGCPQGIARRGHYGAFLQDEWELLAEIVSTLSKNLSIAVECKIRIHDDAERTLAYAKMFEAAGCDLLTVHGRTREQKGTRTGLADWSLVKRIKEELKIPVVSNGNILYRADCLACLEETGVDGIMSSESNLSNPAMFVGQFPLISDLTQEYLELAKEHKATTSQVRAHLFRLWYPWYVSNLPTPPPHPISMAPSG</sequence>
<dbReference type="SUPFAM" id="SSF51395">
    <property type="entry name" value="FMN-linked oxidoreductases"/>
    <property type="match status" value="1"/>
</dbReference>
<accession>A9UNJ4</accession>
<dbReference type="Pfam" id="PF01207">
    <property type="entry name" value="Dus"/>
    <property type="match status" value="1"/>
</dbReference>
<proteinExistence type="inferred from homology"/>
<dbReference type="CDD" id="cd02801">
    <property type="entry name" value="DUS_like_FMN"/>
    <property type="match status" value="1"/>
</dbReference>
<dbReference type="AlphaFoldDB" id="A9UNJ4"/>
<feature type="binding site" evidence="9">
    <location>
        <begin position="16"/>
        <end position="18"/>
    </location>
    <ligand>
        <name>FMN</name>
        <dbReference type="ChEBI" id="CHEBI:58210"/>
    </ligand>
</feature>
<dbReference type="InterPro" id="IPR001269">
    <property type="entry name" value="DUS_fam"/>
</dbReference>
<dbReference type="PANTHER" id="PTHR11082:SF5">
    <property type="entry name" value="TRNA-DIHYDROURIDINE(16_17) SYNTHASE [NAD(P)(+)]-LIKE"/>
    <property type="match status" value="1"/>
</dbReference>
<comment type="cofactor">
    <cofactor evidence="7 9">
        <name>FMN</name>
        <dbReference type="ChEBI" id="CHEBI:58210"/>
    </cofactor>
</comment>
<keyword evidence="1 7" id="KW-0285">Flavoprotein</keyword>
<evidence type="ECO:0000256" key="1">
    <source>
        <dbReference type="ARBA" id="ARBA00022630"/>
    </source>
</evidence>
<evidence type="ECO:0000259" key="10">
    <source>
        <dbReference type="Pfam" id="PF01207"/>
    </source>
</evidence>
<dbReference type="OMA" id="ISPPVWQ"/>
<dbReference type="InterPro" id="IPR035587">
    <property type="entry name" value="DUS-like_FMN-bd"/>
</dbReference>
<dbReference type="PANTHER" id="PTHR11082">
    <property type="entry name" value="TRNA-DIHYDROURIDINE SYNTHASE"/>
    <property type="match status" value="1"/>
</dbReference>
<dbReference type="STRING" id="81824.A9UNJ4"/>
<dbReference type="Proteomes" id="UP000001357">
    <property type="component" value="Unassembled WGS sequence"/>
</dbReference>
<feature type="active site" description="Proton donor" evidence="8">
    <location>
        <position position="99"/>
    </location>
</feature>
<evidence type="ECO:0000313" key="12">
    <source>
        <dbReference type="Proteomes" id="UP000001357"/>
    </source>
</evidence>
<dbReference type="GO" id="GO:0050660">
    <property type="term" value="F:flavin adenine dinucleotide binding"/>
    <property type="evidence" value="ECO:0007669"/>
    <property type="project" value="InterPro"/>
</dbReference>
<evidence type="ECO:0000256" key="8">
    <source>
        <dbReference type="PIRSR" id="PIRSR006621-1"/>
    </source>
</evidence>
<keyword evidence="12" id="KW-1185">Reference proteome</keyword>
<name>A9UNJ4_MONBE</name>
<keyword evidence="6" id="KW-0520">NAD</keyword>
<feature type="binding site" evidence="9">
    <location>
        <position position="70"/>
    </location>
    <ligand>
        <name>FMN</name>
        <dbReference type="ChEBI" id="CHEBI:58210"/>
    </ligand>
</feature>
<organism evidence="11 12">
    <name type="scientific">Monosiga brevicollis</name>
    <name type="common">Choanoflagellate</name>
    <dbReference type="NCBI Taxonomy" id="81824"/>
    <lineage>
        <taxon>Eukaryota</taxon>
        <taxon>Choanoflagellata</taxon>
        <taxon>Craspedida</taxon>
        <taxon>Salpingoecidae</taxon>
        <taxon>Monosiga</taxon>
    </lineage>
</organism>
<dbReference type="EC" id="1.3.1.-" evidence="7"/>
<keyword evidence="4" id="KW-0521">NADP</keyword>
<dbReference type="GO" id="GO:0017150">
    <property type="term" value="F:tRNA dihydrouridine synthase activity"/>
    <property type="evidence" value="ECO:0000318"/>
    <property type="project" value="GO_Central"/>
</dbReference>
<evidence type="ECO:0000256" key="6">
    <source>
        <dbReference type="ARBA" id="ARBA00023027"/>
    </source>
</evidence>
<keyword evidence="5 7" id="KW-0560">Oxidoreductase</keyword>
<evidence type="ECO:0000256" key="5">
    <source>
        <dbReference type="ARBA" id="ARBA00023002"/>
    </source>
</evidence>
<evidence type="ECO:0000256" key="9">
    <source>
        <dbReference type="PIRSR" id="PIRSR006621-2"/>
    </source>
</evidence>
<feature type="binding site" evidence="9">
    <location>
        <position position="166"/>
    </location>
    <ligand>
        <name>FMN</name>
        <dbReference type="ChEBI" id="CHEBI:58210"/>
    </ligand>
</feature>
<reference evidence="11 12" key="1">
    <citation type="journal article" date="2008" name="Nature">
        <title>The genome of the choanoflagellate Monosiga brevicollis and the origin of metazoans.</title>
        <authorList>
            <consortium name="JGI Sequencing"/>
            <person name="King N."/>
            <person name="Westbrook M.J."/>
            <person name="Young S.L."/>
            <person name="Kuo A."/>
            <person name="Abedin M."/>
            <person name="Chapman J."/>
            <person name="Fairclough S."/>
            <person name="Hellsten U."/>
            <person name="Isogai Y."/>
            <person name="Letunic I."/>
            <person name="Marr M."/>
            <person name="Pincus D."/>
            <person name="Putnam N."/>
            <person name="Rokas A."/>
            <person name="Wright K.J."/>
            <person name="Zuzow R."/>
            <person name="Dirks W."/>
            <person name="Good M."/>
            <person name="Goodstein D."/>
            <person name="Lemons D."/>
            <person name="Li W."/>
            <person name="Lyons J.B."/>
            <person name="Morris A."/>
            <person name="Nichols S."/>
            <person name="Richter D.J."/>
            <person name="Salamov A."/>
            <person name="Bork P."/>
            <person name="Lim W.A."/>
            <person name="Manning G."/>
            <person name="Miller W.T."/>
            <person name="McGinnis W."/>
            <person name="Shapiro H."/>
            <person name="Tjian R."/>
            <person name="Grigoriev I.V."/>
            <person name="Rokhsar D."/>
        </authorList>
    </citation>
    <scope>NUCLEOTIDE SEQUENCE [LARGE SCALE GENOMIC DNA]</scope>
    <source>
        <strain evidence="12">MX1 / ATCC 50154</strain>
    </source>
</reference>
<dbReference type="InterPro" id="IPR013785">
    <property type="entry name" value="Aldolase_TIM"/>
</dbReference>
<evidence type="ECO:0000313" key="11">
    <source>
        <dbReference type="EMBL" id="EDQ92705.1"/>
    </source>
</evidence>
<dbReference type="GeneID" id="5887741"/>
<dbReference type="EMBL" id="CH991543">
    <property type="protein sequence ID" value="EDQ92705.1"/>
    <property type="molecule type" value="Genomic_DNA"/>
</dbReference>
<feature type="domain" description="DUS-like FMN-binding" evidence="10">
    <location>
        <begin position="14"/>
        <end position="253"/>
    </location>
</feature>
<gene>
    <name evidence="11" type="ORF">MONBRDRAFT_22612</name>
</gene>
<protein>
    <recommendedName>
        <fullName evidence="7">tRNA-dihydrouridine synthase</fullName>
        <ecNumber evidence="7">1.3.1.-</ecNumber>
    </recommendedName>
</protein>
<dbReference type="PIRSF" id="PIRSF006621">
    <property type="entry name" value="Dus"/>
    <property type="match status" value="1"/>
</dbReference>
<evidence type="ECO:0000256" key="2">
    <source>
        <dbReference type="ARBA" id="ARBA00022643"/>
    </source>
</evidence>
<feature type="binding site" evidence="9">
    <location>
        <position position="138"/>
    </location>
    <ligand>
        <name>FMN</name>
        <dbReference type="ChEBI" id="CHEBI:58210"/>
    </ligand>
</feature>
<keyword evidence="2 7" id="KW-0288">FMN</keyword>
<evidence type="ECO:0000256" key="3">
    <source>
        <dbReference type="ARBA" id="ARBA00022694"/>
    </source>
</evidence>
<dbReference type="KEGG" id="mbr:MONBRDRAFT_22612"/>
<evidence type="ECO:0000256" key="4">
    <source>
        <dbReference type="ARBA" id="ARBA00022857"/>
    </source>
</evidence>
<evidence type="ECO:0000256" key="7">
    <source>
        <dbReference type="PIRNR" id="PIRNR006621"/>
    </source>
</evidence>